<dbReference type="Proteomes" id="UP000467841">
    <property type="component" value="Unassembled WGS sequence"/>
</dbReference>
<dbReference type="InterPro" id="IPR025476">
    <property type="entry name" value="Helitron_helicase-like"/>
</dbReference>
<feature type="domain" description="DNA helicase Pif1-like DEAD-box helicase" evidence="3">
    <location>
        <begin position="1074"/>
        <end position="1228"/>
    </location>
</feature>
<keyword evidence="1" id="KW-0067">ATP-binding</keyword>
<feature type="region of interest" description="Disordered" evidence="2">
    <location>
        <begin position="1"/>
        <end position="78"/>
    </location>
</feature>
<dbReference type="InterPro" id="IPR010285">
    <property type="entry name" value="DNA_helicase_pif1-like_DEAD"/>
</dbReference>
<comment type="catalytic activity">
    <reaction evidence="1">
        <text>ATP + H2O = ADP + phosphate + H(+)</text>
        <dbReference type="Rhea" id="RHEA:13065"/>
        <dbReference type="ChEBI" id="CHEBI:15377"/>
        <dbReference type="ChEBI" id="CHEBI:15378"/>
        <dbReference type="ChEBI" id="CHEBI:30616"/>
        <dbReference type="ChEBI" id="CHEBI:43474"/>
        <dbReference type="ChEBI" id="CHEBI:456216"/>
        <dbReference type="EC" id="5.6.2.3"/>
    </reaction>
</comment>
<keyword evidence="1" id="KW-0234">DNA repair</keyword>
<dbReference type="InterPro" id="IPR027417">
    <property type="entry name" value="P-loop_NTPase"/>
</dbReference>
<dbReference type="Pfam" id="PF21530">
    <property type="entry name" value="Pif1_2B_dom"/>
    <property type="match status" value="1"/>
</dbReference>
<dbReference type="GO" id="GO:0016787">
    <property type="term" value="F:hydrolase activity"/>
    <property type="evidence" value="ECO:0007669"/>
    <property type="project" value="UniProtKB-KW"/>
</dbReference>
<evidence type="ECO:0000256" key="2">
    <source>
        <dbReference type="SAM" id="MobiDB-lite"/>
    </source>
</evidence>
<name>A0A6D2IU58_9BRAS</name>
<comment type="cofactor">
    <cofactor evidence="1">
        <name>Mg(2+)</name>
        <dbReference type="ChEBI" id="CHEBI:18420"/>
    </cofactor>
</comment>
<organism evidence="6 7">
    <name type="scientific">Microthlaspi erraticum</name>
    <dbReference type="NCBI Taxonomy" id="1685480"/>
    <lineage>
        <taxon>Eukaryota</taxon>
        <taxon>Viridiplantae</taxon>
        <taxon>Streptophyta</taxon>
        <taxon>Embryophyta</taxon>
        <taxon>Tracheophyta</taxon>
        <taxon>Spermatophyta</taxon>
        <taxon>Magnoliopsida</taxon>
        <taxon>eudicotyledons</taxon>
        <taxon>Gunneridae</taxon>
        <taxon>Pentapetalae</taxon>
        <taxon>rosids</taxon>
        <taxon>malvids</taxon>
        <taxon>Brassicales</taxon>
        <taxon>Brassicaceae</taxon>
        <taxon>Coluteocarpeae</taxon>
        <taxon>Microthlaspi</taxon>
    </lineage>
</organism>
<gene>
    <name evidence="6" type="ORF">MERR_LOCUS17938</name>
</gene>
<evidence type="ECO:0000256" key="1">
    <source>
        <dbReference type="RuleBase" id="RU363044"/>
    </source>
</evidence>
<keyword evidence="1" id="KW-0233">DNA recombination</keyword>
<keyword evidence="1" id="KW-0378">Hydrolase</keyword>
<dbReference type="EMBL" id="CACVBM020001096">
    <property type="protein sequence ID" value="CAA7030703.1"/>
    <property type="molecule type" value="Genomic_DNA"/>
</dbReference>
<dbReference type="InterPro" id="IPR049163">
    <property type="entry name" value="Pif1-like_2B_dom"/>
</dbReference>
<dbReference type="OrthoDB" id="1934728at2759"/>
<keyword evidence="1" id="KW-0547">Nucleotide-binding</keyword>
<proteinExistence type="inferred from homology"/>
<protein>
    <recommendedName>
        <fullName evidence="1">ATP-dependent DNA helicase</fullName>
        <ecNumber evidence="1">5.6.2.3</ecNumber>
    </recommendedName>
</protein>
<feature type="domain" description="Helitron helicase-like" evidence="4">
    <location>
        <begin position="384"/>
        <end position="566"/>
    </location>
</feature>
<keyword evidence="7" id="KW-1185">Reference proteome</keyword>
<dbReference type="Gene3D" id="3.40.50.300">
    <property type="entry name" value="P-loop containing nucleotide triphosphate hydrolases"/>
    <property type="match status" value="1"/>
</dbReference>
<evidence type="ECO:0000313" key="7">
    <source>
        <dbReference type="Proteomes" id="UP000467841"/>
    </source>
</evidence>
<dbReference type="PANTHER" id="PTHR10492">
    <property type="match status" value="1"/>
</dbReference>
<comment type="similarity">
    <text evidence="1">Belongs to the helicase family.</text>
</comment>
<evidence type="ECO:0000259" key="3">
    <source>
        <dbReference type="Pfam" id="PF05970"/>
    </source>
</evidence>
<evidence type="ECO:0000259" key="5">
    <source>
        <dbReference type="Pfam" id="PF21530"/>
    </source>
</evidence>
<dbReference type="PANTHER" id="PTHR10492:SF101">
    <property type="entry name" value="ATP-DEPENDENT DNA HELICASE"/>
    <property type="match status" value="1"/>
</dbReference>
<evidence type="ECO:0000259" key="4">
    <source>
        <dbReference type="Pfam" id="PF14214"/>
    </source>
</evidence>
<keyword evidence="1" id="KW-0227">DNA damage</keyword>
<dbReference type="GO" id="GO:0006310">
    <property type="term" value="P:DNA recombination"/>
    <property type="evidence" value="ECO:0007669"/>
    <property type="project" value="UniProtKB-KW"/>
</dbReference>
<keyword evidence="1" id="KW-0347">Helicase</keyword>
<sequence>MKKKTEEVVIDGCPRKPPRSRKRKSSYDNNDTCNGKYVKPQPEFAEVRSKNPRKPCVQAETKKQPNSTKGTRARRKVKTKEPLKLEYNDEGDMTYRCTHCDAKFWYGERINKKKRSRNPVFTLCCMQGQVTLPLLKDPPPEIKNLIYGDDELSRHYQKHIRPYSMLFSFTSMGGRVDHSVKKGRGPQMFQLHGENYHLMGSMIPQPGDYAKFYQMYIVDMENEIENRLTFLSKAKNAQESTKKNRLRKEIIELFVKVLDEHNPYVKTFRSARERFNTDPEHSFHMRIISDRVTDGRTYNTPTASEVAAIIPGDFNFDMGKNRDIILQKQSGKLRRISEIHPSYIPLQYPTCFVYGEDGFRLGIKKADSVYGKKNKKENISVRQFFAFRLFERTKESNHLLHSRRLFQQYLVDTYTMIETNRLTYLRMNQTSLRSDSYDSIKQAEDAGVIEMEEQGNKFYLHASFTGGPRYMRELYFDAMAICRHYGFPDLFITFTCNPKWPELTRELDGTNLKPTDRAELICRLYHIKLASLMEDLTDNGLLGQTVASMYTIEFQKRGLPHAHILLFMHQKCKFPTTDDIDKIISAEIPDKVEEPELYEVVKDMMIHGPCGNVNINSPCMENGKCSKLFPKAHAERTKISKDGFPIYRRRDQPGVFIEKNGFKCDNRYVIPYNRALSIRYKAHINVEWCNQSAAIKYLFKYINKGSDRVAVVVESAEQATLGEEARQKKKNGRPTNGAKQTEDSSESTEKVEQVNEIKDYFDCRFVGATEAVWRTLGFKIHHRSVSVVKLTFHLEGKQLVIFKGKDKLERVVTRKLIEKTMMLAWFQLNLENEFARTLTYVQIPNFFVYIASQKRWKERETGFAIGRINYAPRKIEDAYYCRVLLNVVRGPTCFDDIKTYNGVLYPSNKDACYARGLLEDDQEYIDDILRRSFTTSAAQLRQLFVTMLNSDSLTSPELVWKNTWEALSEDLQMIRRRELNRPEYILSDEDRRELCLQEIENILKRNGGDFSRFKTMPKPRRTVAREDNVLIVDEKSYNQKEQKENHDRDLPKLTDEQKKVYDEIVGAVLERTGGGRTAHSRFGIPINPHETSTCNMEKGGDLANLVKEASLIIWDEAPMMHKHCFESLDRSLSDIVGNEDGKPFGGKVIVFGGDFRQVLPVIPGAGRAEVVCSALNSSYLWKHCKVLKLTKNMRLLSDNLTAEEATDLKNFSKWILDVGDGKIEEPNDGEAEIDIPEEFLITDAEEPIEAISREIYGDASDLQDNTDPLFFQGRAILCPTNEDVNMINEYMLDKLNGEERTYLSSDTIDPCDTAAINDEALSTEFLNSIRVAGLPNHALRLKVGCPVMLLRNIDPIGGLMNGTRLQITQLADFMVEAKVITGDKVGVKVIIPRLLITPSDTLLPFKMRRRQLPLAVAFAITINKSQGQSLSQVGIFLPRPVFSHGQLYVAISRVTSKKGLKILIVDSEGKPQRRTTNVVFKEVFKNL</sequence>
<evidence type="ECO:0000313" key="6">
    <source>
        <dbReference type="EMBL" id="CAA7030703.1"/>
    </source>
</evidence>
<dbReference type="GO" id="GO:0005524">
    <property type="term" value="F:ATP binding"/>
    <property type="evidence" value="ECO:0007669"/>
    <property type="project" value="UniProtKB-KW"/>
</dbReference>
<dbReference type="SUPFAM" id="SSF52540">
    <property type="entry name" value="P-loop containing nucleoside triphosphate hydrolases"/>
    <property type="match status" value="2"/>
</dbReference>
<dbReference type="FunFam" id="3.40.50.300:FF:002884">
    <property type="entry name" value="ATP-dependent DNA helicase"/>
    <property type="match status" value="1"/>
</dbReference>
<feature type="region of interest" description="Disordered" evidence="2">
    <location>
        <begin position="723"/>
        <end position="750"/>
    </location>
</feature>
<reference evidence="6" key="1">
    <citation type="submission" date="2020-01" db="EMBL/GenBank/DDBJ databases">
        <authorList>
            <person name="Mishra B."/>
        </authorList>
    </citation>
    <scope>NUCLEOTIDE SEQUENCE [LARGE SCALE GENOMIC DNA]</scope>
</reference>
<feature type="domain" description="DNA helicase Pif1-like 2B" evidence="5">
    <location>
        <begin position="1324"/>
        <end position="1370"/>
    </location>
</feature>
<dbReference type="Pfam" id="PF05970">
    <property type="entry name" value="PIF1"/>
    <property type="match status" value="1"/>
</dbReference>
<dbReference type="GO" id="GO:0043139">
    <property type="term" value="F:5'-3' DNA helicase activity"/>
    <property type="evidence" value="ECO:0007669"/>
    <property type="project" value="UniProtKB-EC"/>
</dbReference>
<dbReference type="EC" id="5.6.2.3" evidence="1"/>
<dbReference type="Pfam" id="PF14214">
    <property type="entry name" value="Helitron_like_N"/>
    <property type="match status" value="1"/>
</dbReference>
<dbReference type="CDD" id="cd18809">
    <property type="entry name" value="SF1_C_RecD"/>
    <property type="match status" value="1"/>
</dbReference>
<comment type="caution">
    <text evidence="6">The sequence shown here is derived from an EMBL/GenBank/DDBJ whole genome shotgun (WGS) entry which is preliminary data.</text>
</comment>
<dbReference type="GO" id="GO:0006281">
    <property type="term" value="P:DNA repair"/>
    <property type="evidence" value="ECO:0007669"/>
    <property type="project" value="UniProtKB-KW"/>
</dbReference>
<accession>A0A6D2IU58</accession>
<dbReference type="GO" id="GO:0000723">
    <property type="term" value="P:telomere maintenance"/>
    <property type="evidence" value="ECO:0007669"/>
    <property type="project" value="InterPro"/>
</dbReference>